<dbReference type="PANTHER" id="PTHR24345">
    <property type="entry name" value="SERINE/THREONINE-PROTEIN KINASE PLK"/>
    <property type="match status" value="1"/>
</dbReference>
<sequence length="318" mass="35692">MDNKSLQECVIDDNFKIDMLLGTGGSSKVYSCSDANKDLYAVKIIRKDKKFSQGLATALLDTEINVMQQMQEHPNILNGFHVNTNGIIDIQGEKHEIMYCIVELAKKGAIRTFVKRSGHFEEEIVRFYATQIANALAYFHSKGYAHLDVKVDNILLDENYNSKLADLGTSVQTNFGYTSSRCGTKQYIAPEILKGDGKDRFNAFKADAYSLGVTLYVMLTGNFPSKAESTLHTCDYSYNPIESQKDKEGSYILSSLSKDCRDFLSCLLNQDPMERSTVLDILDHPWISDPDSCIPAFEVYMEMKAREDFIVGSCSESS</sequence>
<keyword evidence="3 6" id="KW-0547">Nucleotide-binding</keyword>
<evidence type="ECO:0000256" key="5">
    <source>
        <dbReference type="ARBA" id="ARBA00022840"/>
    </source>
</evidence>
<dbReference type="InterPro" id="IPR011009">
    <property type="entry name" value="Kinase-like_dom_sf"/>
</dbReference>
<feature type="domain" description="Protein kinase" evidence="8">
    <location>
        <begin position="15"/>
        <end position="287"/>
    </location>
</feature>
<proteinExistence type="inferred from homology"/>
<keyword evidence="2" id="KW-0808">Transferase</keyword>
<evidence type="ECO:0000313" key="10">
    <source>
        <dbReference type="Proteomes" id="UP001295684"/>
    </source>
</evidence>
<dbReference type="AlphaFoldDB" id="A0AAD1XJG5"/>
<evidence type="ECO:0000256" key="1">
    <source>
        <dbReference type="ARBA" id="ARBA00022527"/>
    </source>
</evidence>
<name>A0AAD1XJG5_EUPCR</name>
<dbReference type="SUPFAM" id="SSF56112">
    <property type="entry name" value="Protein kinase-like (PK-like)"/>
    <property type="match status" value="1"/>
</dbReference>
<dbReference type="InterPro" id="IPR017441">
    <property type="entry name" value="Protein_kinase_ATP_BS"/>
</dbReference>
<dbReference type="EMBL" id="CAMPGE010015228">
    <property type="protein sequence ID" value="CAI2373863.1"/>
    <property type="molecule type" value="Genomic_DNA"/>
</dbReference>
<dbReference type="Gene3D" id="1.10.510.10">
    <property type="entry name" value="Transferase(Phosphotransferase) domain 1"/>
    <property type="match status" value="1"/>
</dbReference>
<dbReference type="PROSITE" id="PS00107">
    <property type="entry name" value="PROTEIN_KINASE_ATP"/>
    <property type="match status" value="1"/>
</dbReference>
<accession>A0AAD1XJG5</accession>
<keyword evidence="10" id="KW-1185">Reference proteome</keyword>
<dbReference type="PROSITE" id="PS50011">
    <property type="entry name" value="PROTEIN_KINASE_DOM"/>
    <property type="match status" value="1"/>
</dbReference>
<organism evidence="9 10">
    <name type="scientific">Euplotes crassus</name>
    <dbReference type="NCBI Taxonomy" id="5936"/>
    <lineage>
        <taxon>Eukaryota</taxon>
        <taxon>Sar</taxon>
        <taxon>Alveolata</taxon>
        <taxon>Ciliophora</taxon>
        <taxon>Intramacronucleata</taxon>
        <taxon>Spirotrichea</taxon>
        <taxon>Hypotrichia</taxon>
        <taxon>Euplotida</taxon>
        <taxon>Euplotidae</taxon>
        <taxon>Moneuplotes</taxon>
    </lineage>
</organism>
<evidence type="ECO:0000256" key="2">
    <source>
        <dbReference type="ARBA" id="ARBA00022679"/>
    </source>
</evidence>
<evidence type="ECO:0000256" key="4">
    <source>
        <dbReference type="ARBA" id="ARBA00022777"/>
    </source>
</evidence>
<evidence type="ECO:0000256" key="3">
    <source>
        <dbReference type="ARBA" id="ARBA00022741"/>
    </source>
</evidence>
<gene>
    <name evidence="9" type="ORF">ECRASSUSDP1_LOCUS15212</name>
</gene>
<dbReference type="Pfam" id="PF00069">
    <property type="entry name" value="Pkinase"/>
    <property type="match status" value="1"/>
</dbReference>
<keyword evidence="5 6" id="KW-0067">ATP-binding</keyword>
<dbReference type="PROSITE" id="PS00108">
    <property type="entry name" value="PROTEIN_KINASE_ST"/>
    <property type="match status" value="1"/>
</dbReference>
<dbReference type="PANTHER" id="PTHR24345:SF0">
    <property type="entry name" value="CELL CYCLE SERINE_THREONINE-PROTEIN KINASE CDC5_MSD2"/>
    <property type="match status" value="1"/>
</dbReference>
<comment type="similarity">
    <text evidence="7">Belongs to the protein kinase superfamily.</text>
</comment>
<dbReference type="Proteomes" id="UP001295684">
    <property type="component" value="Unassembled WGS sequence"/>
</dbReference>
<dbReference type="GO" id="GO:0004674">
    <property type="term" value="F:protein serine/threonine kinase activity"/>
    <property type="evidence" value="ECO:0007669"/>
    <property type="project" value="UniProtKB-KW"/>
</dbReference>
<keyword evidence="4" id="KW-0418">Kinase</keyword>
<dbReference type="SMART" id="SM00220">
    <property type="entry name" value="S_TKc"/>
    <property type="match status" value="1"/>
</dbReference>
<reference evidence="9" key="1">
    <citation type="submission" date="2023-07" db="EMBL/GenBank/DDBJ databases">
        <authorList>
            <consortium name="AG Swart"/>
            <person name="Singh M."/>
            <person name="Singh A."/>
            <person name="Seah K."/>
            <person name="Emmerich C."/>
        </authorList>
    </citation>
    <scope>NUCLEOTIDE SEQUENCE</scope>
    <source>
        <strain evidence="9">DP1</strain>
    </source>
</reference>
<evidence type="ECO:0000256" key="7">
    <source>
        <dbReference type="RuleBase" id="RU000304"/>
    </source>
</evidence>
<protein>
    <recommendedName>
        <fullName evidence="8">Protein kinase domain-containing protein</fullName>
    </recommendedName>
</protein>
<dbReference type="InterPro" id="IPR008271">
    <property type="entry name" value="Ser/Thr_kinase_AS"/>
</dbReference>
<dbReference type="GO" id="GO:0005524">
    <property type="term" value="F:ATP binding"/>
    <property type="evidence" value="ECO:0007669"/>
    <property type="project" value="UniProtKB-UniRule"/>
</dbReference>
<evidence type="ECO:0000313" key="9">
    <source>
        <dbReference type="EMBL" id="CAI2373863.1"/>
    </source>
</evidence>
<comment type="caution">
    <text evidence="9">The sequence shown here is derived from an EMBL/GenBank/DDBJ whole genome shotgun (WGS) entry which is preliminary data.</text>
</comment>
<dbReference type="GO" id="GO:0005634">
    <property type="term" value="C:nucleus"/>
    <property type="evidence" value="ECO:0007669"/>
    <property type="project" value="TreeGrafter"/>
</dbReference>
<feature type="binding site" evidence="6">
    <location>
        <position position="47"/>
    </location>
    <ligand>
        <name>ATP</name>
        <dbReference type="ChEBI" id="CHEBI:30616"/>
    </ligand>
</feature>
<keyword evidence="1 7" id="KW-0723">Serine/threonine-protein kinase</keyword>
<dbReference type="InterPro" id="IPR000719">
    <property type="entry name" value="Prot_kinase_dom"/>
</dbReference>
<evidence type="ECO:0000259" key="8">
    <source>
        <dbReference type="PROSITE" id="PS50011"/>
    </source>
</evidence>
<evidence type="ECO:0000256" key="6">
    <source>
        <dbReference type="PROSITE-ProRule" id="PRU10141"/>
    </source>
</evidence>